<name>A0A654M0T4_9ARCH</name>
<dbReference type="GO" id="GO:0016765">
    <property type="term" value="F:transferase activity, transferring alkyl or aryl (other than methyl) groups"/>
    <property type="evidence" value="ECO:0007669"/>
    <property type="project" value="InterPro"/>
</dbReference>
<dbReference type="PANTHER" id="PTHR42723:SF1">
    <property type="entry name" value="CHLOROPHYLL SYNTHASE, CHLOROPLASTIC"/>
    <property type="match status" value="1"/>
</dbReference>
<feature type="transmembrane region" description="Helical" evidence="5">
    <location>
        <begin position="175"/>
        <end position="198"/>
    </location>
</feature>
<dbReference type="AlphaFoldDB" id="A0A654M0T4"/>
<keyword evidence="2 5" id="KW-0812">Transmembrane</keyword>
<evidence type="ECO:0000256" key="4">
    <source>
        <dbReference type="ARBA" id="ARBA00023136"/>
    </source>
</evidence>
<feature type="transmembrane region" description="Helical" evidence="5">
    <location>
        <begin position="299"/>
        <end position="319"/>
    </location>
</feature>
<dbReference type="RefSeq" id="WP_196815971.1">
    <property type="nucleotide sequence ID" value="NZ_CP012850.1"/>
</dbReference>
<dbReference type="InterPro" id="IPR000537">
    <property type="entry name" value="UbiA_prenyltransferase"/>
</dbReference>
<dbReference type="Pfam" id="PF01040">
    <property type="entry name" value="UbiA"/>
    <property type="match status" value="1"/>
</dbReference>
<sequence>MLQNPYLKLFRISNVFTIPPDIIVGFLAVALSINPSIGYNISDLVILIFSSIFLYLGGMVSNDLFDIRVDRLERPTRPLPSGKIRKTNALLLAILMFSLGIILASFVNLSAVGISMLLIIGILSYNYRIKNGFFRPYLMAGIRALNVLYGASFVFDLSSNSTVENGSLLMSNTGFNSSLLLALASFAVYFHVFVLTSLSKNETTREFLIVKNALNIQRIQITYLIFLLITLSLAIILVPLKLDFLIFILLFLFLINLLFGKASKMDRSRGEFMMRFLVKYMLILLIMLDSAFIAGEVGLLPGSIVALLTIPCIVLGRWISMT</sequence>
<dbReference type="GeneID" id="60422505"/>
<accession>A0A654M0T4</accession>
<dbReference type="EMBL" id="CP012850">
    <property type="protein sequence ID" value="ALI36757.1"/>
    <property type="molecule type" value="Genomic_DNA"/>
</dbReference>
<dbReference type="InterPro" id="IPR050475">
    <property type="entry name" value="Prenyltransferase_related"/>
</dbReference>
<feature type="transmembrane region" description="Helical" evidence="5">
    <location>
        <begin position="45"/>
        <end position="65"/>
    </location>
</feature>
<dbReference type="KEGG" id="taa:NMY3_02566"/>
<evidence type="ECO:0000256" key="2">
    <source>
        <dbReference type="ARBA" id="ARBA00022692"/>
    </source>
</evidence>
<feature type="transmembrane region" description="Helical" evidence="5">
    <location>
        <begin position="86"/>
        <end position="103"/>
    </location>
</feature>
<feature type="transmembrane region" description="Helical" evidence="5">
    <location>
        <begin position="272"/>
        <end position="293"/>
    </location>
</feature>
<feature type="transmembrane region" description="Helical" evidence="5">
    <location>
        <begin position="244"/>
        <end position="260"/>
    </location>
</feature>
<dbReference type="Proteomes" id="UP000058925">
    <property type="component" value="Chromosome"/>
</dbReference>
<feature type="transmembrane region" description="Helical" evidence="5">
    <location>
        <begin position="137"/>
        <end position="155"/>
    </location>
</feature>
<evidence type="ECO:0000256" key="1">
    <source>
        <dbReference type="ARBA" id="ARBA00004651"/>
    </source>
</evidence>
<feature type="transmembrane region" description="Helical" evidence="5">
    <location>
        <begin position="219"/>
        <end position="238"/>
    </location>
</feature>
<proteinExistence type="predicted"/>
<feature type="transmembrane region" description="Helical" evidence="5">
    <location>
        <begin position="12"/>
        <end position="33"/>
    </location>
</feature>
<organism evidence="6 7">
    <name type="scientific">Candidatus Nitrosocosmicus oleophilus</name>
    <dbReference type="NCBI Taxonomy" id="1353260"/>
    <lineage>
        <taxon>Archaea</taxon>
        <taxon>Nitrososphaerota</taxon>
        <taxon>Nitrososphaeria</taxon>
        <taxon>Nitrososphaerales</taxon>
        <taxon>Nitrososphaeraceae</taxon>
        <taxon>Candidatus Nitrosocosmicus</taxon>
    </lineage>
</organism>
<evidence type="ECO:0000313" key="7">
    <source>
        <dbReference type="Proteomes" id="UP000058925"/>
    </source>
</evidence>
<evidence type="ECO:0000313" key="6">
    <source>
        <dbReference type="EMBL" id="ALI36757.1"/>
    </source>
</evidence>
<comment type="subcellular location">
    <subcellularLocation>
        <location evidence="1">Cell membrane</location>
        <topology evidence="1">Multi-pass membrane protein</topology>
    </subcellularLocation>
</comment>
<dbReference type="GO" id="GO:0005886">
    <property type="term" value="C:plasma membrane"/>
    <property type="evidence" value="ECO:0007669"/>
    <property type="project" value="UniProtKB-SubCell"/>
</dbReference>
<dbReference type="OrthoDB" id="11851at2157"/>
<dbReference type="PANTHER" id="PTHR42723">
    <property type="entry name" value="CHLOROPHYLL SYNTHASE"/>
    <property type="match status" value="1"/>
</dbReference>
<evidence type="ECO:0000256" key="5">
    <source>
        <dbReference type="SAM" id="Phobius"/>
    </source>
</evidence>
<protein>
    <submittedName>
        <fullName evidence="6">Prenyltransferase</fullName>
    </submittedName>
</protein>
<keyword evidence="3 5" id="KW-1133">Transmembrane helix</keyword>
<keyword evidence="7" id="KW-1185">Reference proteome</keyword>
<evidence type="ECO:0000256" key="3">
    <source>
        <dbReference type="ARBA" id="ARBA00022989"/>
    </source>
</evidence>
<keyword evidence="4 5" id="KW-0472">Membrane</keyword>
<dbReference type="InterPro" id="IPR044878">
    <property type="entry name" value="UbiA_sf"/>
</dbReference>
<gene>
    <name evidence="6" type="ORF">NMY3_02566</name>
</gene>
<dbReference type="Gene3D" id="1.10.357.140">
    <property type="entry name" value="UbiA prenyltransferase"/>
    <property type="match status" value="1"/>
</dbReference>
<keyword evidence="6" id="KW-0808">Transferase</keyword>
<reference evidence="7" key="1">
    <citation type="submission" date="2015-10" db="EMBL/GenBank/DDBJ databases">
        <title>Niche specialization of a soil ammonia-oxidizing archaeon, Candidatus Nitrosocosmicus oleophilus.</title>
        <authorList>
            <person name="Jung M.-Y."/>
            <person name="Rhee S.-K."/>
        </authorList>
    </citation>
    <scope>NUCLEOTIDE SEQUENCE [LARGE SCALE GENOMIC DNA]</scope>
    <source>
        <strain evidence="7">MY3</strain>
    </source>
</reference>